<reference evidence="1" key="1">
    <citation type="journal article" date="2020" name="Stud. Mycol.">
        <title>101 Dothideomycetes genomes: a test case for predicting lifestyles and emergence of pathogens.</title>
        <authorList>
            <person name="Haridas S."/>
            <person name="Albert R."/>
            <person name="Binder M."/>
            <person name="Bloem J."/>
            <person name="Labutti K."/>
            <person name="Salamov A."/>
            <person name="Andreopoulos B."/>
            <person name="Baker S."/>
            <person name="Barry K."/>
            <person name="Bills G."/>
            <person name="Bluhm B."/>
            <person name="Cannon C."/>
            <person name="Castanera R."/>
            <person name="Culley D."/>
            <person name="Daum C."/>
            <person name="Ezra D."/>
            <person name="Gonzalez J."/>
            <person name="Henrissat B."/>
            <person name="Kuo A."/>
            <person name="Liang C."/>
            <person name="Lipzen A."/>
            <person name="Lutzoni F."/>
            <person name="Magnuson J."/>
            <person name="Mondo S."/>
            <person name="Nolan M."/>
            <person name="Ohm R."/>
            <person name="Pangilinan J."/>
            <person name="Park H.-J."/>
            <person name="Ramirez L."/>
            <person name="Alfaro M."/>
            <person name="Sun H."/>
            <person name="Tritt A."/>
            <person name="Yoshinaga Y."/>
            <person name="Zwiers L.-H."/>
            <person name="Turgeon B."/>
            <person name="Goodwin S."/>
            <person name="Spatafora J."/>
            <person name="Crous P."/>
            <person name="Grigoriev I."/>
        </authorList>
    </citation>
    <scope>NUCLEOTIDE SEQUENCE</scope>
    <source>
        <strain evidence="1">ATCC 200398</strain>
    </source>
</reference>
<name>A0ACB6QTY0_9PLEO</name>
<proteinExistence type="predicted"/>
<accession>A0ACB6QTY0</accession>
<evidence type="ECO:0000313" key="1">
    <source>
        <dbReference type="EMBL" id="KAF2470443.1"/>
    </source>
</evidence>
<evidence type="ECO:0000313" key="2">
    <source>
        <dbReference type="Proteomes" id="UP000799755"/>
    </source>
</evidence>
<gene>
    <name evidence="1" type="ORF">BDR25DRAFT_34853</name>
</gene>
<keyword evidence="2" id="KW-1185">Reference proteome</keyword>
<dbReference type="Proteomes" id="UP000799755">
    <property type="component" value="Unassembled WGS sequence"/>
</dbReference>
<comment type="caution">
    <text evidence="1">The sequence shown here is derived from an EMBL/GenBank/DDBJ whole genome shotgun (WGS) entry which is preliminary data.</text>
</comment>
<organism evidence="1 2">
    <name type="scientific">Lindgomyces ingoldianus</name>
    <dbReference type="NCBI Taxonomy" id="673940"/>
    <lineage>
        <taxon>Eukaryota</taxon>
        <taxon>Fungi</taxon>
        <taxon>Dikarya</taxon>
        <taxon>Ascomycota</taxon>
        <taxon>Pezizomycotina</taxon>
        <taxon>Dothideomycetes</taxon>
        <taxon>Pleosporomycetidae</taxon>
        <taxon>Pleosporales</taxon>
        <taxon>Lindgomycetaceae</taxon>
        <taxon>Lindgomyces</taxon>
    </lineage>
</organism>
<dbReference type="EMBL" id="MU003508">
    <property type="protein sequence ID" value="KAF2470443.1"/>
    <property type="molecule type" value="Genomic_DNA"/>
</dbReference>
<protein>
    <submittedName>
        <fullName evidence="1">NAD(P)-binding protein</fullName>
    </submittedName>
</protein>
<sequence>MPATYTSSIVITGGTQGVGYHCALSVAKQCPNALIIIASRTDRNSAAATINKTLSQTNVKYLFLDLSSLVAVRTFAQNWKSSNYPAIQALVLNAGLQFPGDVQYSVDGIEKTFAINHVGHALLFHLLAPFLAPDARIVVTSSGTHDPAQKTPLPDAKFTSGEELAHPSDESKMQNEGRQRYATSKLCNVLWTYSLASRFEASTPKSGRAAMAFDPGLMPGTGLAREYSPVLRFIWLKIMPRIIPLLRVVVRTKNVHSAEESGQNLAWVAVGEGGKGKNGVYFEGRKEIKSSKESYVKEKQEALWGWTVGFLGESEEEQKAFEKVV</sequence>